<dbReference type="PANTHER" id="PTHR10380">
    <property type="entry name" value="CUTICLE PROTEIN"/>
    <property type="match status" value="1"/>
</dbReference>
<dbReference type="PROSITE" id="PS51155">
    <property type="entry name" value="CHIT_BIND_RR_2"/>
    <property type="match status" value="1"/>
</dbReference>
<keyword evidence="1" id="KW-0193">Cuticle</keyword>
<name>A0A1B6CQP1_9HEMI</name>
<proteinExistence type="predicted"/>
<dbReference type="InterPro" id="IPR050468">
    <property type="entry name" value="Cuticle_Struct_Prot"/>
</dbReference>
<feature type="non-terminal residue" evidence="2">
    <location>
        <position position="1"/>
    </location>
</feature>
<dbReference type="InterPro" id="IPR000618">
    <property type="entry name" value="Insect_cuticle"/>
</dbReference>
<dbReference type="Pfam" id="PF00379">
    <property type="entry name" value="Chitin_bind_4"/>
    <property type="match status" value="1"/>
</dbReference>
<protein>
    <submittedName>
        <fullName evidence="2">Uncharacterized protein</fullName>
    </submittedName>
</protein>
<dbReference type="AlphaFoldDB" id="A0A1B6CQP1"/>
<accession>A0A1B6CQP1</accession>
<gene>
    <name evidence="2" type="ORF">g.5586</name>
</gene>
<evidence type="ECO:0000313" key="2">
    <source>
        <dbReference type="EMBL" id="JAS15770.1"/>
    </source>
</evidence>
<dbReference type="GO" id="GO:0008010">
    <property type="term" value="F:structural constituent of chitin-based larval cuticle"/>
    <property type="evidence" value="ECO:0007669"/>
    <property type="project" value="TreeGrafter"/>
</dbReference>
<dbReference type="EMBL" id="GEDC01021528">
    <property type="protein sequence ID" value="JAS15770.1"/>
    <property type="molecule type" value="Transcribed_RNA"/>
</dbReference>
<evidence type="ECO:0000256" key="1">
    <source>
        <dbReference type="PROSITE-ProRule" id="PRU00497"/>
    </source>
</evidence>
<dbReference type="PANTHER" id="PTHR10380:SF196">
    <property type="entry name" value="CUTICULAR PROTEIN 72EA"/>
    <property type="match status" value="1"/>
</dbReference>
<organism evidence="2">
    <name type="scientific">Clastoptera arizonana</name>
    <name type="common">Arizona spittle bug</name>
    <dbReference type="NCBI Taxonomy" id="38151"/>
    <lineage>
        <taxon>Eukaryota</taxon>
        <taxon>Metazoa</taxon>
        <taxon>Ecdysozoa</taxon>
        <taxon>Arthropoda</taxon>
        <taxon>Hexapoda</taxon>
        <taxon>Insecta</taxon>
        <taxon>Pterygota</taxon>
        <taxon>Neoptera</taxon>
        <taxon>Paraneoptera</taxon>
        <taxon>Hemiptera</taxon>
        <taxon>Auchenorrhyncha</taxon>
        <taxon>Cercopoidea</taxon>
        <taxon>Clastopteridae</taxon>
        <taxon>Clastoptera</taxon>
    </lineage>
</organism>
<sequence>LNPVSYCAITFTFRTSFSQGLPCPMNAAMEIILFALSIISLVHCDHLPVAEPTTPEPEYPHPYSFAYTAGRFPGHVDRTHAEAGDGEGVVRGMYAYIDPRQHIRTVEYIADKHGFHPILSDPVSDTPSVAAAKLRHAELYNQIAAANGGLAPIYSPRDTIRVASAKAEHANLYEKIAQEHARIAAEREAIQATSDYNTIRDQQY</sequence>
<reference evidence="2" key="1">
    <citation type="submission" date="2015-12" db="EMBL/GenBank/DDBJ databases">
        <title>De novo transcriptome assembly of four potential Pierce s Disease insect vectors from Arizona vineyards.</title>
        <authorList>
            <person name="Tassone E.E."/>
        </authorList>
    </citation>
    <scope>NUCLEOTIDE SEQUENCE</scope>
</reference>
<dbReference type="GO" id="GO:0062129">
    <property type="term" value="C:chitin-based extracellular matrix"/>
    <property type="evidence" value="ECO:0007669"/>
    <property type="project" value="TreeGrafter"/>
</dbReference>